<evidence type="ECO:0000313" key="3">
    <source>
        <dbReference type="EMBL" id="GAA4342695.1"/>
    </source>
</evidence>
<accession>A0ABP8HQC5</accession>
<evidence type="ECO:0000313" key="4">
    <source>
        <dbReference type="Proteomes" id="UP001500975"/>
    </source>
</evidence>
<keyword evidence="1" id="KW-0812">Transmembrane</keyword>
<evidence type="ECO:0000256" key="1">
    <source>
        <dbReference type="SAM" id="Phobius"/>
    </source>
</evidence>
<dbReference type="EMBL" id="BAABGJ010000021">
    <property type="protein sequence ID" value="GAA4342695.1"/>
    <property type="molecule type" value="Genomic_DNA"/>
</dbReference>
<keyword evidence="1" id="KW-0472">Membrane</keyword>
<dbReference type="Proteomes" id="UP001500975">
    <property type="component" value="Unassembled WGS sequence"/>
</dbReference>
<keyword evidence="4" id="KW-1185">Reference proteome</keyword>
<organism evidence="3 4">
    <name type="scientific">Variovorax defluvii</name>
    <dbReference type="NCBI Taxonomy" id="913761"/>
    <lineage>
        <taxon>Bacteria</taxon>
        <taxon>Pseudomonadati</taxon>
        <taxon>Pseudomonadota</taxon>
        <taxon>Betaproteobacteria</taxon>
        <taxon>Burkholderiales</taxon>
        <taxon>Comamonadaceae</taxon>
        <taxon>Variovorax</taxon>
    </lineage>
</organism>
<evidence type="ECO:0000259" key="2">
    <source>
        <dbReference type="Pfam" id="PF13785"/>
    </source>
</evidence>
<reference evidence="4" key="1">
    <citation type="journal article" date="2019" name="Int. J. Syst. Evol. Microbiol.">
        <title>The Global Catalogue of Microorganisms (GCM) 10K type strain sequencing project: providing services to taxonomists for standard genome sequencing and annotation.</title>
        <authorList>
            <consortium name="The Broad Institute Genomics Platform"/>
            <consortium name="The Broad Institute Genome Sequencing Center for Infectious Disease"/>
            <person name="Wu L."/>
            <person name="Ma J."/>
        </authorList>
    </citation>
    <scope>NUCLEOTIDE SEQUENCE [LARGE SCALE GENOMIC DNA]</scope>
    <source>
        <strain evidence="4">JCM 17804</strain>
    </source>
</reference>
<dbReference type="Pfam" id="PF13785">
    <property type="entry name" value="DUF4178"/>
    <property type="match status" value="2"/>
</dbReference>
<gene>
    <name evidence="3" type="ORF">GCM10023165_24550</name>
</gene>
<keyword evidence="1" id="KW-1133">Transmembrane helix</keyword>
<protein>
    <submittedName>
        <fullName evidence="3">DUF4178 domain-containing protein</fullName>
    </submittedName>
</protein>
<proteinExistence type="predicted"/>
<dbReference type="InterPro" id="IPR025235">
    <property type="entry name" value="DUF4178"/>
</dbReference>
<comment type="caution">
    <text evidence="3">The sequence shown here is derived from an EMBL/GenBank/DDBJ whole genome shotgun (WGS) entry which is preliminary data.</text>
</comment>
<sequence length="498" mass="53847">MPSPFVATDSSQQRYYRAPCPGCGAPVEFRSAQSTHAVCAYCQSTVVRQGETLARIGKMAELFDDFSPLQLFASGRIQDQPFTLVGRLQYSYDGGRWTEWVATLDGERTGILSEDNGAFVFSLPYVLQREAPPPSELRVGATTAFNGQNYTVASNEEVRLVSAQGELPRLPELGAPFAVVELRSDTGMVLSLDYDTHPPGAYLGRAVQLEDLQLTGLRDESTKEGKARSFNCPHCGAPVSVNLAESKSVTCASCNSIIDLTQGIGGELRHAEQDEPVRPLIPIGTTGQLQGAQWQVVGFQHRMGVAPGEDEHFGWNEYLLYNKKRGFNFLVDAEDGWSLVKPTTGAPTMAENGSSARYLGKSYQQQYAYNAETTYVAGEFYWQVERGQKTFNRDFASGNALLSMERSAREVTWSSGSKIDSAAVAAAFKLDGKKEMFKRSDAMPVSAAGKLGCGTIILILVVIIILLIILSTCTSSSGGSSRGYGGSYGGYSSGGGHK</sequence>
<feature type="domain" description="DUF4178" evidence="2">
    <location>
        <begin position="283"/>
        <end position="420"/>
    </location>
</feature>
<feature type="domain" description="DUF4178" evidence="2">
    <location>
        <begin position="75"/>
        <end position="208"/>
    </location>
</feature>
<feature type="transmembrane region" description="Helical" evidence="1">
    <location>
        <begin position="447"/>
        <end position="470"/>
    </location>
</feature>
<name>A0ABP8HQC5_9BURK</name>